<dbReference type="AlphaFoldDB" id="A0A934QYZ5"/>
<dbReference type="Proteomes" id="UP000635245">
    <property type="component" value="Unassembled WGS sequence"/>
</dbReference>
<keyword evidence="2" id="KW-0153">Cholesterol metabolism</keyword>
<comment type="pathway">
    <text evidence="7">Steroid metabolism; cholesterol degradation.</text>
</comment>
<evidence type="ECO:0000256" key="8">
    <source>
        <dbReference type="ARBA" id="ARBA00050550"/>
    </source>
</evidence>
<keyword evidence="3" id="KW-0443">Lipid metabolism</keyword>
<comment type="catalytic activity">
    <reaction evidence="8">
        <text>(22E)-3-oxochola-4,22-dien-24-oyl-CoA + H2O = (22R)-hydroxy-3-oxo-chol-4-ene-24-oyl-CoA</text>
        <dbReference type="Rhea" id="RHEA:72575"/>
        <dbReference type="ChEBI" id="CHEBI:15377"/>
        <dbReference type="ChEBI" id="CHEBI:136759"/>
        <dbReference type="ChEBI" id="CHEBI:192383"/>
    </reaction>
</comment>
<dbReference type="SUPFAM" id="SSF52096">
    <property type="entry name" value="ClpP/crotonase"/>
    <property type="match status" value="1"/>
</dbReference>
<evidence type="ECO:0000256" key="5">
    <source>
        <dbReference type="ARBA" id="ARBA00023221"/>
    </source>
</evidence>
<keyword evidence="4" id="KW-1207">Sterol metabolism</keyword>
<keyword evidence="12" id="KW-1185">Reference proteome</keyword>
<proteinExistence type="inferred from homology"/>
<dbReference type="InterPro" id="IPR001753">
    <property type="entry name" value="Enoyl-CoA_hydra/iso"/>
</dbReference>
<evidence type="ECO:0000256" key="10">
    <source>
        <dbReference type="ARBA" id="ARBA00068722"/>
    </source>
</evidence>
<comment type="subunit">
    <text evidence="9">Homotrimer; substrate probably binds in elongated tunnels between the subunits.</text>
</comment>
<dbReference type="GO" id="GO:0016829">
    <property type="term" value="F:lyase activity"/>
    <property type="evidence" value="ECO:0007669"/>
    <property type="project" value="UniProtKB-KW"/>
</dbReference>
<reference evidence="11" key="1">
    <citation type="submission" date="2020-12" db="EMBL/GenBank/DDBJ databases">
        <title>Prauserella sp. ASG 168, a novel actinomycete isolated from cave rock.</title>
        <authorList>
            <person name="Suriyachadkun C."/>
        </authorList>
    </citation>
    <scope>NUCLEOTIDE SEQUENCE</scope>
    <source>
        <strain evidence="11">ASG 168</strain>
    </source>
</reference>
<evidence type="ECO:0000313" key="11">
    <source>
        <dbReference type="EMBL" id="MBK1788702.1"/>
    </source>
</evidence>
<accession>A0A934QYZ5</accession>
<protein>
    <recommendedName>
        <fullName evidence="10">Enoyl-CoA hydratase EchA19</fullName>
    </recommendedName>
</protein>
<evidence type="ECO:0000256" key="6">
    <source>
        <dbReference type="ARBA" id="ARBA00023239"/>
    </source>
</evidence>
<dbReference type="InterPro" id="IPR014748">
    <property type="entry name" value="Enoyl-CoA_hydra_C"/>
</dbReference>
<dbReference type="PANTHER" id="PTHR11941">
    <property type="entry name" value="ENOYL-COA HYDRATASE-RELATED"/>
    <property type="match status" value="1"/>
</dbReference>
<evidence type="ECO:0000256" key="2">
    <source>
        <dbReference type="ARBA" id="ARBA00022548"/>
    </source>
</evidence>
<keyword evidence="5" id="KW-0753">Steroid metabolism</keyword>
<dbReference type="Pfam" id="PF00378">
    <property type="entry name" value="ECH_1"/>
    <property type="match status" value="1"/>
</dbReference>
<organism evidence="11 12">
    <name type="scientific">Prauserella cavernicola</name>
    <dbReference type="NCBI Taxonomy" id="2800127"/>
    <lineage>
        <taxon>Bacteria</taxon>
        <taxon>Bacillati</taxon>
        <taxon>Actinomycetota</taxon>
        <taxon>Actinomycetes</taxon>
        <taxon>Pseudonocardiales</taxon>
        <taxon>Pseudonocardiaceae</taxon>
        <taxon>Prauserella</taxon>
    </lineage>
</organism>
<evidence type="ECO:0000256" key="9">
    <source>
        <dbReference type="ARBA" id="ARBA00063987"/>
    </source>
</evidence>
<dbReference type="InterPro" id="IPR029045">
    <property type="entry name" value="ClpP/crotonase-like_dom_sf"/>
</dbReference>
<evidence type="ECO:0000256" key="7">
    <source>
        <dbReference type="ARBA" id="ARBA00049645"/>
    </source>
</evidence>
<dbReference type="EMBL" id="JAENJH010000011">
    <property type="protein sequence ID" value="MBK1788702.1"/>
    <property type="molecule type" value="Genomic_DNA"/>
</dbReference>
<keyword evidence="6" id="KW-0456">Lyase</keyword>
<dbReference type="Gene3D" id="1.10.12.10">
    <property type="entry name" value="Lyase 2-enoyl-coa Hydratase, Chain A, domain 2"/>
    <property type="match status" value="1"/>
</dbReference>
<dbReference type="NCBIfam" id="NF005864">
    <property type="entry name" value="PRK07799.1"/>
    <property type="match status" value="1"/>
</dbReference>
<dbReference type="GO" id="GO:0006635">
    <property type="term" value="P:fatty acid beta-oxidation"/>
    <property type="evidence" value="ECO:0007669"/>
    <property type="project" value="TreeGrafter"/>
</dbReference>
<dbReference type="GO" id="GO:0008203">
    <property type="term" value="P:cholesterol metabolic process"/>
    <property type="evidence" value="ECO:0007669"/>
    <property type="project" value="UniProtKB-KW"/>
</dbReference>
<evidence type="ECO:0000256" key="4">
    <source>
        <dbReference type="ARBA" id="ARBA00023166"/>
    </source>
</evidence>
<comment type="caution">
    <text evidence="11">The sequence shown here is derived from an EMBL/GenBank/DDBJ whole genome shotgun (WGS) entry which is preliminary data.</text>
</comment>
<dbReference type="Gene3D" id="3.90.226.10">
    <property type="entry name" value="2-enoyl-CoA Hydratase, Chain A, domain 1"/>
    <property type="match status" value="1"/>
</dbReference>
<evidence type="ECO:0000256" key="1">
    <source>
        <dbReference type="ARBA" id="ARBA00005254"/>
    </source>
</evidence>
<gene>
    <name evidence="11" type="ORF">JHE00_30615</name>
</gene>
<dbReference type="FunFam" id="3.90.226.10:FF:000042">
    <property type="entry name" value="Enoyl-CoA hydratase EchA1"/>
    <property type="match status" value="1"/>
</dbReference>
<dbReference type="CDD" id="cd06558">
    <property type="entry name" value="crotonase-like"/>
    <property type="match status" value="1"/>
</dbReference>
<dbReference type="PANTHER" id="PTHR11941:SF169">
    <property type="entry name" value="(7AS)-7A-METHYL-1,5-DIOXO-2,3,5,6,7,7A-HEXAHYDRO-1H-INDENE-CARBOXYL-COA HYDROLASE"/>
    <property type="match status" value="1"/>
</dbReference>
<comment type="similarity">
    <text evidence="1">Belongs to the enoyl-CoA hydratase/isomerase family.</text>
</comment>
<name>A0A934QYZ5_9PSEU</name>
<evidence type="ECO:0000313" key="12">
    <source>
        <dbReference type="Proteomes" id="UP000635245"/>
    </source>
</evidence>
<evidence type="ECO:0000256" key="3">
    <source>
        <dbReference type="ARBA" id="ARBA00023098"/>
    </source>
</evidence>
<sequence length="262" mass="27930">MTDAHALVEQRGHTLVVTMNRPHARNALTGEMLAIMVEAWDRVDEDPEIRSCVLTGAGGAFCAGADLKSMSRDSPSTAFERGTFDPSRIDGLLKGRRLTKPLIAAVEGPAIAGGTEILQGTDIRIAGESAKFGVSEARWGLFPLGGSAVRLPRQIPYTLAAEILLTGKHLSAAEAADIGLIGRVVPDGTALDTALEIADAIAANGPLAVRAILRTMRDTEGMHEEEAFKLDAQYGVTVFASEDAKEGPRAFAEKRRPEFRGR</sequence>
<dbReference type="RefSeq" id="WP_200324893.1">
    <property type="nucleotide sequence ID" value="NZ_JAENJH010000011.1"/>
</dbReference>